<accession>A0A3A3Z3L4</accession>
<evidence type="ECO:0000256" key="1">
    <source>
        <dbReference type="ARBA" id="ARBA00007100"/>
    </source>
</evidence>
<evidence type="ECO:0000313" key="4">
    <source>
        <dbReference type="EMBL" id="RJK98012.1"/>
    </source>
</evidence>
<feature type="compositionally biased region" description="Low complexity" evidence="2">
    <location>
        <begin position="23"/>
        <end position="32"/>
    </location>
</feature>
<dbReference type="PANTHER" id="PTHR31350">
    <property type="entry name" value="SI:DKEY-261L7.2"/>
    <property type="match status" value="1"/>
</dbReference>
<reference evidence="4 5" key="1">
    <citation type="submission" date="2018-09" db="EMBL/GenBank/DDBJ databases">
        <title>YIM 75000 draft genome.</title>
        <authorList>
            <person name="Tang S."/>
            <person name="Feng Y."/>
        </authorList>
    </citation>
    <scope>NUCLEOTIDE SEQUENCE [LARGE SCALE GENOMIC DNA]</scope>
    <source>
        <strain evidence="4 5">YIM 75000</strain>
    </source>
</reference>
<comment type="similarity">
    <text evidence="1">Belongs to the UPF0162 family.</text>
</comment>
<feature type="compositionally biased region" description="Low complexity" evidence="2">
    <location>
        <begin position="1"/>
        <end position="14"/>
    </location>
</feature>
<evidence type="ECO:0000256" key="2">
    <source>
        <dbReference type="SAM" id="MobiDB-lite"/>
    </source>
</evidence>
<evidence type="ECO:0000313" key="5">
    <source>
        <dbReference type="Proteomes" id="UP000265614"/>
    </source>
</evidence>
<feature type="region of interest" description="Disordered" evidence="2">
    <location>
        <begin position="1"/>
        <end position="123"/>
    </location>
</feature>
<feature type="compositionally biased region" description="Basic residues" evidence="2">
    <location>
        <begin position="73"/>
        <end position="108"/>
    </location>
</feature>
<evidence type="ECO:0000259" key="3">
    <source>
        <dbReference type="Pfam" id="PF13369"/>
    </source>
</evidence>
<comment type="caution">
    <text evidence="4">The sequence shown here is derived from an EMBL/GenBank/DDBJ whole genome shotgun (WGS) entry which is preliminary data.</text>
</comment>
<gene>
    <name evidence="4" type="ORF">D5H78_03390</name>
</gene>
<dbReference type="PANTHER" id="PTHR31350:SF21">
    <property type="entry name" value="F-BOX ONLY PROTEIN 21"/>
    <property type="match status" value="1"/>
</dbReference>
<keyword evidence="5" id="KW-1185">Reference proteome</keyword>
<proteinExistence type="inferred from homology"/>
<feature type="domain" description="Protein SirB1 N-terminal" evidence="3">
    <location>
        <begin position="201"/>
        <end position="276"/>
    </location>
</feature>
<protein>
    <recommendedName>
        <fullName evidence="3">Protein SirB1 N-terminal domain-containing protein</fullName>
    </recommendedName>
</protein>
<sequence length="381" mass="39917">MAGGVPLPGRAAAAGGAGRARGRGAARVPAGARPRRRPAARDRPGGRRGRLGRAHRGRGGRAGPRAGPGPRPAARRLRLGRRARGVRHLPAGRRGQRSRAGALRRRGLRGAPPLPLPAPRRPRAGGAVSAVERFGAAVRAAPVDLTGACLLLAAAYDPALDDPAAQDAERTALADLAARVPASGAPERRLAAALGGHRTLPGDYGDLRTSLLPQVRRRGHGLPILLSVLWLDVAARSGVPAFGVGLRGHFVVGLGDPAGAHRLVDPASGGRPWRLRPGDAADVRAWEPVEVLERVLANVTAWASGRVDRTRALLTAVELRLQLPRHPLALRREHGRLLVATGDPVRGAQRLRDYAEAVAAVDPQGAERARREARSALAGLN</sequence>
<dbReference type="OrthoDB" id="232498at2"/>
<dbReference type="Proteomes" id="UP000265614">
    <property type="component" value="Unassembled WGS sequence"/>
</dbReference>
<feature type="compositionally biased region" description="Basic residues" evidence="2">
    <location>
        <begin position="46"/>
        <end position="59"/>
    </location>
</feature>
<organism evidence="4 5">
    <name type="scientific">Vallicoccus soli</name>
    <dbReference type="NCBI Taxonomy" id="2339232"/>
    <lineage>
        <taxon>Bacteria</taxon>
        <taxon>Bacillati</taxon>
        <taxon>Actinomycetota</taxon>
        <taxon>Actinomycetes</taxon>
        <taxon>Motilibacterales</taxon>
        <taxon>Vallicoccaceae</taxon>
        <taxon>Vallicoccus</taxon>
    </lineage>
</organism>
<dbReference type="Pfam" id="PF13369">
    <property type="entry name" value="Transglut_core2"/>
    <property type="match status" value="1"/>
</dbReference>
<dbReference type="AlphaFoldDB" id="A0A3A3Z3L4"/>
<dbReference type="InterPro" id="IPR032698">
    <property type="entry name" value="SirB1_N"/>
</dbReference>
<name>A0A3A3Z3L4_9ACTN</name>
<dbReference type="EMBL" id="QZEZ01000001">
    <property type="protein sequence ID" value="RJK98012.1"/>
    <property type="molecule type" value="Genomic_DNA"/>
</dbReference>